<evidence type="ECO:0000313" key="20">
    <source>
        <dbReference type="EMBL" id="KAE9217366.1"/>
    </source>
</evidence>
<dbReference type="EMBL" id="QXGD01001078">
    <property type="protein sequence ID" value="KAE9215417.1"/>
    <property type="molecule type" value="Genomic_DNA"/>
</dbReference>
<dbReference type="Proteomes" id="UP000476176">
    <property type="component" value="Unassembled WGS sequence"/>
</dbReference>
<evidence type="ECO:0000256" key="7">
    <source>
        <dbReference type="ARBA" id="ARBA00022833"/>
    </source>
</evidence>
<dbReference type="OrthoDB" id="10264149at2759"/>
<keyword evidence="6" id="KW-0418">Kinase</keyword>
<keyword evidence="23" id="KW-1185">Reference proteome</keyword>
<protein>
    <recommendedName>
        <fullName evidence="2">1-phosphatidylinositol 4-kinase</fullName>
        <ecNumber evidence="2">2.7.1.67</ecNumber>
    </recommendedName>
</protein>
<dbReference type="InterPro" id="IPR017455">
    <property type="entry name" value="Znf_FYVE-rel"/>
</dbReference>
<evidence type="ECO:0000313" key="22">
    <source>
        <dbReference type="Proteomes" id="UP000429523"/>
    </source>
</evidence>
<evidence type="ECO:0000313" key="27">
    <source>
        <dbReference type="Proteomes" id="UP000441208"/>
    </source>
</evidence>
<evidence type="ECO:0000259" key="11">
    <source>
        <dbReference type="PROSITE" id="PS50178"/>
    </source>
</evidence>
<dbReference type="PROSITE" id="PS50178">
    <property type="entry name" value="ZF_FYVE"/>
    <property type="match status" value="1"/>
</dbReference>
<evidence type="ECO:0000259" key="12">
    <source>
        <dbReference type="PROSITE" id="PS50290"/>
    </source>
</evidence>
<dbReference type="Proteomes" id="UP000488956">
    <property type="component" value="Unassembled WGS sequence"/>
</dbReference>
<dbReference type="CDD" id="cd00821">
    <property type="entry name" value="PH"/>
    <property type="match status" value="1"/>
</dbReference>
<gene>
    <name evidence="21" type="ORF">PF001_g15784</name>
    <name evidence="19" type="ORF">PF002_g17375</name>
    <name evidence="20" type="ORF">PF004_g14180</name>
    <name evidence="18" type="ORF">PF005_g16418</name>
    <name evidence="17" type="ORF">PF006_g14751</name>
    <name evidence="16" type="ORF">PF007_g15820</name>
    <name evidence="13" type="ORF">PF009_g16318</name>
    <name evidence="15" type="ORF">PF010_g15813</name>
    <name evidence="14" type="ORF">PF011_g15432</name>
</gene>
<dbReference type="PROSITE" id="PS50003">
    <property type="entry name" value="PH_DOMAIN"/>
    <property type="match status" value="1"/>
</dbReference>
<dbReference type="PROSITE" id="PS00916">
    <property type="entry name" value="PI3_4_KINASE_2"/>
    <property type="match status" value="1"/>
</dbReference>
<dbReference type="InterPro" id="IPR001849">
    <property type="entry name" value="PH_domain"/>
</dbReference>
<evidence type="ECO:0000256" key="4">
    <source>
        <dbReference type="ARBA" id="ARBA00022723"/>
    </source>
</evidence>
<evidence type="ECO:0000256" key="9">
    <source>
        <dbReference type="SAM" id="MobiDB-lite"/>
    </source>
</evidence>
<evidence type="ECO:0000313" key="13">
    <source>
        <dbReference type="EMBL" id="KAE8933676.1"/>
    </source>
</evidence>
<dbReference type="EMBL" id="QXFW01001048">
    <property type="protein sequence ID" value="KAE8997560.1"/>
    <property type="molecule type" value="Genomic_DNA"/>
</dbReference>
<dbReference type="CDD" id="cd05168">
    <property type="entry name" value="PI4Kc_III_beta"/>
    <property type="match status" value="1"/>
</dbReference>
<dbReference type="Proteomes" id="UP000440732">
    <property type="component" value="Unassembled WGS sequence"/>
</dbReference>
<dbReference type="GO" id="GO:0048015">
    <property type="term" value="P:phosphatidylinositol-mediated signaling"/>
    <property type="evidence" value="ECO:0007669"/>
    <property type="project" value="TreeGrafter"/>
</dbReference>
<evidence type="ECO:0000313" key="17">
    <source>
        <dbReference type="EMBL" id="KAE9134791.1"/>
    </source>
</evidence>
<evidence type="ECO:0000256" key="2">
    <source>
        <dbReference type="ARBA" id="ARBA00012169"/>
    </source>
</evidence>
<evidence type="ECO:0000259" key="10">
    <source>
        <dbReference type="PROSITE" id="PS50003"/>
    </source>
</evidence>
<dbReference type="EC" id="2.7.1.67" evidence="2"/>
<feature type="region of interest" description="Disordered" evidence="9">
    <location>
        <begin position="689"/>
        <end position="778"/>
    </location>
</feature>
<feature type="compositionally biased region" description="Low complexity" evidence="9">
    <location>
        <begin position="698"/>
        <end position="708"/>
    </location>
</feature>
<dbReference type="PROSITE" id="PS50290">
    <property type="entry name" value="PI3_4_KINASE_3"/>
    <property type="match status" value="1"/>
</dbReference>
<dbReference type="Gene3D" id="3.30.1010.10">
    <property type="entry name" value="Phosphatidylinositol 3-kinase Catalytic Subunit, Chain A, domain 4"/>
    <property type="match status" value="1"/>
</dbReference>
<dbReference type="Proteomes" id="UP000429523">
    <property type="component" value="Unassembled WGS sequence"/>
</dbReference>
<evidence type="ECO:0000313" key="18">
    <source>
        <dbReference type="EMBL" id="KAE9197688.1"/>
    </source>
</evidence>
<comment type="catalytic activity">
    <reaction evidence="1">
        <text>a 1,2-diacyl-sn-glycero-3-phospho-(1D-myo-inositol) + ATP = a 1,2-diacyl-sn-glycero-3-phospho-(1D-myo-inositol 4-phosphate) + ADP + H(+)</text>
        <dbReference type="Rhea" id="RHEA:19877"/>
        <dbReference type="ChEBI" id="CHEBI:15378"/>
        <dbReference type="ChEBI" id="CHEBI:30616"/>
        <dbReference type="ChEBI" id="CHEBI:57880"/>
        <dbReference type="ChEBI" id="CHEBI:58178"/>
        <dbReference type="ChEBI" id="CHEBI:456216"/>
        <dbReference type="EC" id="2.7.1.67"/>
    </reaction>
</comment>
<feature type="region of interest" description="Disordered" evidence="9">
    <location>
        <begin position="129"/>
        <end position="169"/>
    </location>
</feature>
<feature type="domain" description="PH" evidence="10">
    <location>
        <begin position="18"/>
        <end position="120"/>
    </location>
</feature>
<evidence type="ECO:0000313" key="16">
    <source>
        <dbReference type="EMBL" id="KAE9099587.1"/>
    </source>
</evidence>
<dbReference type="Proteomes" id="UP000441208">
    <property type="component" value="Unassembled WGS sequence"/>
</dbReference>
<evidence type="ECO:0000256" key="5">
    <source>
        <dbReference type="ARBA" id="ARBA00022771"/>
    </source>
</evidence>
<dbReference type="GO" id="GO:0008270">
    <property type="term" value="F:zinc ion binding"/>
    <property type="evidence" value="ECO:0007669"/>
    <property type="project" value="UniProtKB-KW"/>
</dbReference>
<dbReference type="FunFam" id="1.10.1070.11:FF:000016">
    <property type="entry name" value="PIK1p Phosphatidylinositol 4-kinase"/>
    <property type="match status" value="1"/>
</dbReference>
<keyword evidence="4" id="KW-0479">Metal-binding</keyword>
<feature type="compositionally biased region" description="Polar residues" evidence="9">
    <location>
        <begin position="744"/>
        <end position="755"/>
    </location>
</feature>
<dbReference type="SMART" id="SM00233">
    <property type="entry name" value="PH"/>
    <property type="match status" value="1"/>
</dbReference>
<evidence type="ECO:0000313" key="25">
    <source>
        <dbReference type="Proteomes" id="UP000440367"/>
    </source>
</evidence>
<dbReference type="EMBL" id="QXGB01001073">
    <property type="protein sequence ID" value="KAE9197688.1"/>
    <property type="molecule type" value="Genomic_DNA"/>
</dbReference>
<evidence type="ECO:0000313" key="29">
    <source>
        <dbReference type="Proteomes" id="UP000476176"/>
    </source>
</evidence>
<keyword evidence="7" id="KW-0862">Zinc</keyword>
<dbReference type="Pfam" id="PF00169">
    <property type="entry name" value="PH"/>
    <property type="match status" value="1"/>
</dbReference>
<evidence type="ECO:0000313" key="26">
    <source>
        <dbReference type="Proteomes" id="UP000440732"/>
    </source>
</evidence>
<dbReference type="AlphaFoldDB" id="A0A6A3JR06"/>
<evidence type="ECO:0000256" key="8">
    <source>
        <dbReference type="PROSITE-ProRule" id="PRU00091"/>
    </source>
</evidence>
<dbReference type="Proteomes" id="UP000437068">
    <property type="component" value="Unassembled WGS sequence"/>
</dbReference>
<dbReference type="EMBL" id="QXGA01000940">
    <property type="protein sequence ID" value="KAE9134791.1"/>
    <property type="molecule type" value="Genomic_DNA"/>
</dbReference>
<dbReference type="InterPro" id="IPR015433">
    <property type="entry name" value="PI3/4_kinase"/>
</dbReference>
<dbReference type="Proteomes" id="UP000460718">
    <property type="component" value="Unassembled WGS sequence"/>
</dbReference>
<dbReference type="SUPFAM" id="SSF56112">
    <property type="entry name" value="Protein kinase-like (PK-like)"/>
    <property type="match status" value="1"/>
</dbReference>
<dbReference type="EMBL" id="QXGE01001045">
    <property type="protein sequence ID" value="KAE9298757.1"/>
    <property type="molecule type" value="Genomic_DNA"/>
</dbReference>
<evidence type="ECO:0000313" key="24">
    <source>
        <dbReference type="Proteomes" id="UP000437068"/>
    </source>
</evidence>
<keyword evidence="5 8" id="KW-0863">Zinc-finger</keyword>
<evidence type="ECO:0000313" key="30">
    <source>
        <dbReference type="Proteomes" id="UP000488956"/>
    </source>
</evidence>
<dbReference type="GO" id="GO:0046854">
    <property type="term" value="P:phosphatidylinositol phosphate biosynthetic process"/>
    <property type="evidence" value="ECO:0007669"/>
    <property type="project" value="InterPro"/>
</dbReference>
<dbReference type="CDD" id="cd00065">
    <property type="entry name" value="FYVE_like_SF"/>
    <property type="match status" value="1"/>
</dbReference>
<dbReference type="GO" id="GO:0016020">
    <property type="term" value="C:membrane"/>
    <property type="evidence" value="ECO:0007669"/>
    <property type="project" value="TreeGrafter"/>
</dbReference>
<dbReference type="PANTHER" id="PTHR10048:SF22">
    <property type="entry name" value="PHOSPHATIDYLINOSITOL 4-KINASE BETA"/>
    <property type="match status" value="1"/>
</dbReference>
<evidence type="ECO:0000313" key="19">
    <source>
        <dbReference type="EMBL" id="KAE9215417.1"/>
    </source>
</evidence>
<dbReference type="Gene3D" id="2.30.29.30">
    <property type="entry name" value="Pleckstrin-homology domain (PH domain)/Phosphotyrosine-binding domain (PTB)"/>
    <property type="match status" value="1"/>
</dbReference>
<dbReference type="SUPFAM" id="SSF50729">
    <property type="entry name" value="PH domain-like"/>
    <property type="match status" value="1"/>
</dbReference>
<comment type="caution">
    <text evidence="14">The sequence shown here is derived from an EMBL/GenBank/DDBJ whole genome shotgun (WGS) entry which is preliminary data.</text>
</comment>
<sequence length="1086" mass="119732">MAGTATELPVSADKTAAACLFGGYLRKRYSSSVYMGSWRFCVLQGARLRWYRSKESAETDSQLRGEVWVQAVEPWDGRAALVRYPHAFAVRTTSKRLLLCSAESARERDRWLQQLELSLQLQHAKSSGSADMLPAAPATNSSNNSGDDGGRRIVPAPALTDSSTASLPPPTPCAFPSALVGERPAAGSDATSVMSAPSDLTYGQALAVGDAGCAECCVRFRALVARRVVCGSCARAFCTRHCSNGVRLQHLGLRAARRCCDHCAQRQEFIGYLRTTKRFLGPMASRGISMDALVARTDAAAAARRGQGGDMLARTLHKLRRGPMTLNRTIKILYQTRKRPHLFRVACERLPFYAETCVDRVENLWYQLLHLVQCLDAEPAPRCGAQLFYLQRYLRAICRRSPRIALQTIWHAQASVGDGSSHNLHPHTLLSLLGFIYPKTTAPESSHMFSIWKDLVLADCPEHQLAQILADLRQINADMEKLISLELDSMMERWLNAKNVPQFENSEAELAASGIELCEFQSSILYDSLEVDGSSVSDDTLGTGIESLVLEQVSFVQSLAAISERLRHIQPVSDRGKFLASELKTLNNTLQSSALYPLSAASDELYQVVRIPPTEGKVFSTKMRAPTLIFVETVPVQSSGAIGLDDADTDRLRPFVCSSHPRNSTFLESAVLDEIEAYVVSSSGETMLSPCSSSTIATPTPTNTVPGPVSCPDDLTPLHGTEPSSNAAEGGSERGAGLGRHMTLPTSIRNTSAPASSRRHSSMMPHLPQPSRGSKMGAEARAGRRRVENFVYDSKVFGESWEEHKARIQSESPMGKLPGWNLFSVIVKTNDDLRQEVFTMQLIHKLKSIFEFEAPHLWLRTYRIVATGANIGLLETITDACSLDHLKKTFAGGNLSDYFRSVYGEPSSPEFIAAQRRFIESMAAYSIVSYVLLLKDRHNGNILLSAEGRVIHIDFGFILGIAPGGMFSVEDAPFKLTKEMVDVMGGLGSPGYKRFRHCLCEGFSVLQKYQSEIAALLQTTGQHSPFPCFHGAKLARVIADMRTRLCVGQSWRDIQHRVDQLLRKSYNAWGTRQYDSFQLRSNNIHP</sequence>
<dbReference type="EMBL" id="QXFX01001049">
    <property type="protein sequence ID" value="KAE9097805.1"/>
    <property type="molecule type" value="Genomic_DNA"/>
</dbReference>
<organism evidence="14 28">
    <name type="scientific">Phytophthora fragariae</name>
    <dbReference type="NCBI Taxonomy" id="53985"/>
    <lineage>
        <taxon>Eukaryota</taxon>
        <taxon>Sar</taxon>
        <taxon>Stramenopiles</taxon>
        <taxon>Oomycota</taxon>
        <taxon>Peronosporomycetes</taxon>
        <taxon>Peronosporales</taxon>
        <taxon>Peronosporaceae</taxon>
        <taxon>Phytophthora</taxon>
    </lineage>
</organism>
<dbReference type="InterPro" id="IPR011009">
    <property type="entry name" value="Kinase-like_dom_sf"/>
</dbReference>
<dbReference type="Proteomes" id="UP000433483">
    <property type="component" value="Unassembled WGS sequence"/>
</dbReference>
<keyword evidence="3" id="KW-0808">Transferase</keyword>
<dbReference type="SMART" id="SM00146">
    <property type="entry name" value="PI3Kc"/>
    <property type="match status" value="1"/>
</dbReference>
<evidence type="ECO:0000256" key="1">
    <source>
        <dbReference type="ARBA" id="ARBA00001686"/>
    </source>
</evidence>
<dbReference type="InterPro" id="IPR011993">
    <property type="entry name" value="PH-like_dom_sf"/>
</dbReference>
<proteinExistence type="predicted"/>
<dbReference type="PROSITE" id="PS00915">
    <property type="entry name" value="PI3_4_KINASE_1"/>
    <property type="match status" value="1"/>
</dbReference>
<dbReference type="PANTHER" id="PTHR10048">
    <property type="entry name" value="PHOSPHATIDYLINOSITOL KINASE"/>
    <property type="match status" value="1"/>
</dbReference>
<dbReference type="EMBL" id="QXGC01000894">
    <property type="protein sequence ID" value="KAE9217366.1"/>
    <property type="molecule type" value="Genomic_DNA"/>
</dbReference>
<dbReference type="EMBL" id="QXGF01000988">
    <property type="protein sequence ID" value="KAE8933676.1"/>
    <property type="molecule type" value="Genomic_DNA"/>
</dbReference>
<name>A0A6A3JR06_9STRA</name>
<feature type="domain" description="PI3K/PI4K catalytic" evidence="12">
    <location>
        <begin position="799"/>
        <end position="1070"/>
    </location>
</feature>
<dbReference type="GO" id="GO:0005737">
    <property type="term" value="C:cytoplasm"/>
    <property type="evidence" value="ECO:0007669"/>
    <property type="project" value="TreeGrafter"/>
</dbReference>
<evidence type="ECO:0000313" key="21">
    <source>
        <dbReference type="EMBL" id="KAE9298757.1"/>
    </source>
</evidence>
<dbReference type="Proteomes" id="UP000440367">
    <property type="component" value="Unassembled WGS sequence"/>
</dbReference>
<reference evidence="28 29" key="1">
    <citation type="submission" date="2018-09" db="EMBL/GenBank/DDBJ databases">
        <title>Genomic investigation of the strawberry pathogen Phytophthora fragariae indicates pathogenicity is determined by transcriptional variation in three key races.</title>
        <authorList>
            <person name="Adams T.M."/>
            <person name="Armitage A.D."/>
            <person name="Sobczyk M.K."/>
            <person name="Bates H.J."/>
            <person name="Dunwell J.M."/>
            <person name="Nellist C.F."/>
            <person name="Harrison R.J."/>
        </authorList>
    </citation>
    <scope>NUCLEOTIDE SEQUENCE [LARGE SCALE GENOMIC DNA]</scope>
    <source>
        <strain evidence="21 24">A4</strain>
        <strain evidence="19 25">BC-1</strain>
        <strain evidence="20 29">BC-23</strain>
        <strain evidence="18 23">NOV-27</strain>
        <strain evidence="17 26">NOV-5</strain>
        <strain evidence="16 27">NOV-71</strain>
        <strain evidence="13 22">NOV-9</strain>
        <strain evidence="15 30">ONT-3</strain>
        <strain evidence="14 28">SCRP245</strain>
    </source>
</reference>
<dbReference type="SUPFAM" id="SSF57903">
    <property type="entry name" value="FYVE/PHD zinc finger"/>
    <property type="match status" value="1"/>
</dbReference>
<dbReference type="InterPro" id="IPR036940">
    <property type="entry name" value="PI3/4_kinase_cat_sf"/>
</dbReference>
<dbReference type="InterPro" id="IPR011011">
    <property type="entry name" value="Znf_FYVE_PHD"/>
</dbReference>
<feature type="domain" description="FYVE-type" evidence="11">
    <location>
        <begin position="213"/>
        <end position="268"/>
    </location>
</feature>
<evidence type="ECO:0000313" key="14">
    <source>
        <dbReference type="EMBL" id="KAE8997560.1"/>
    </source>
</evidence>
<dbReference type="InterPro" id="IPR018936">
    <property type="entry name" value="PI3/4_kinase_CS"/>
</dbReference>
<dbReference type="Pfam" id="PF00454">
    <property type="entry name" value="PI3_PI4_kinase"/>
    <property type="match status" value="1"/>
</dbReference>
<dbReference type="GO" id="GO:0004430">
    <property type="term" value="F:1-phosphatidylinositol 4-kinase activity"/>
    <property type="evidence" value="ECO:0007669"/>
    <property type="project" value="UniProtKB-EC"/>
</dbReference>
<dbReference type="Gene3D" id="1.10.1070.11">
    <property type="entry name" value="Phosphatidylinositol 3-/4-kinase, catalytic domain"/>
    <property type="match status" value="1"/>
</dbReference>
<evidence type="ECO:0000313" key="15">
    <source>
        <dbReference type="EMBL" id="KAE9097805.1"/>
    </source>
</evidence>
<dbReference type="InterPro" id="IPR000403">
    <property type="entry name" value="PI3/4_kinase_cat_dom"/>
</dbReference>
<evidence type="ECO:0000256" key="6">
    <source>
        <dbReference type="ARBA" id="ARBA00022777"/>
    </source>
</evidence>
<dbReference type="InterPro" id="IPR057754">
    <property type="entry name" value="PI4-kinase_beta/PIK1_cat"/>
</dbReference>
<evidence type="ECO:0000313" key="23">
    <source>
        <dbReference type="Proteomes" id="UP000433483"/>
    </source>
</evidence>
<dbReference type="EMBL" id="QXFZ01000988">
    <property type="protein sequence ID" value="KAE9099587.1"/>
    <property type="molecule type" value="Genomic_DNA"/>
</dbReference>
<evidence type="ECO:0000256" key="3">
    <source>
        <dbReference type="ARBA" id="ARBA00022679"/>
    </source>
</evidence>
<evidence type="ECO:0000313" key="28">
    <source>
        <dbReference type="Proteomes" id="UP000460718"/>
    </source>
</evidence>
<accession>A0A6A3JR06</accession>